<evidence type="ECO:0000256" key="4">
    <source>
        <dbReference type="ARBA" id="ARBA00023180"/>
    </source>
</evidence>
<keyword evidence="5" id="KW-0812">Transmembrane</keyword>
<evidence type="ECO:0000256" key="5">
    <source>
        <dbReference type="SAM" id="Phobius"/>
    </source>
</evidence>
<dbReference type="Proteomes" id="UP000507470">
    <property type="component" value="Unassembled WGS sequence"/>
</dbReference>
<dbReference type="Gene3D" id="2.60.40.1510">
    <property type="entry name" value="ntegrin, alpha v. Chain A, domain 3"/>
    <property type="match status" value="1"/>
</dbReference>
<keyword evidence="4" id="KW-0325">Glycoprotein</keyword>
<reference evidence="7 8" key="1">
    <citation type="submission" date="2020-06" db="EMBL/GenBank/DDBJ databases">
        <authorList>
            <person name="Li R."/>
            <person name="Bekaert M."/>
        </authorList>
    </citation>
    <scope>NUCLEOTIDE SEQUENCE [LARGE SCALE GENOMIC DNA]</scope>
    <source>
        <strain evidence="8">wild</strain>
    </source>
</reference>
<name>A0A6J8BUL6_MYTCO</name>
<dbReference type="PANTHER" id="PTHR23220:SF122">
    <property type="entry name" value="INTEGRIN ALPHA-PS1"/>
    <property type="match status" value="1"/>
</dbReference>
<dbReference type="InterPro" id="IPR048285">
    <property type="entry name" value="Integrin_alpha_Ig-like_2"/>
</dbReference>
<dbReference type="InterPro" id="IPR032695">
    <property type="entry name" value="Integrin_dom_sf"/>
</dbReference>
<comment type="subcellular location">
    <subcellularLocation>
        <location evidence="1">Membrane</location>
        <topology evidence="1">Single-pass type I membrane protein</topology>
    </subcellularLocation>
</comment>
<dbReference type="GO" id="GO:0033627">
    <property type="term" value="P:cell adhesion mediated by integrin"/>
    <property type="evidence" value="ECO:0007669"/>
    <property type="project" value="TreeGrafter"/>
</dbReference>
<accession>A0A6J8BUL6</accession>
<dbReference type="PANTHER" id="PTHR23220">
    <property type="entry name" value="INTEGRIN ALPHA"/>
    <property type="match status" value="1"/>
</dbReference>
<dbReference type="GO" id="GO:0008305">
    <property type="term" value="C:integrin complex"/>
    <property type="evidence" value="ECO:0007669"/>
    <property type="project" value="TreeGrafter"/>
</dbReference>
<dbReference type="GO" id="GO:0005178">
    <property type="term" value="F:integrin binding"/>
    <property type="evidence" value="ECO:0007669"/>
    <property type="project" value="TreeGrafter"/>
</dbReference>
<evidence type="ECO:0000259" key="6">
    <source>
        <dbReference type="Pfam" id="PF20805"/>
    </source>
</evidence>
<dbReference type="GO" id="GO:0009897">
    <property type="term" value="C:external side of plasma membrane"/>
    <property type="evidence" value="ECO:0007669"/>
    <property type="project" value="TreeGrafter"/>
</dbReference>
<evidence type="ECO:0000313" key="7">
    <source>
        <dbReference type="EMBL" id="CAC5386514.1"/>
    </source>
</evidence>
<dbReference type="OrthoDB" id="6133777at2759"/>
<dbReference type="SUPFAM" id="SSF69179">
    <property type="entry name" value="Integrin domains"/>
    <property type="match status" value="1"/>
</dbReference>
<organism evidence="7 8">
    <name type="scientific">Mytilus coruscus</name>
    <name type="common">Sea mussel</name>
    <dbReference type="NCBI Taxonomy" id="42192"/>
    <lineage>
        <taxon>Eukaryota</taxon>
        <taxon>Metazoa</taxon>
        <taxon>Spiralia</taxon>
        <taxon>Lophotrochozoa</taxon>
        <taxon>Mollusca</taxon>
        <taxon>Bivalvia</taxon>
        <taxon>Autobranchia</taxon>
        <taxon>Pteriomorphia</taxon>
        <taxon>Mytilida</taxon>
        <taxon>Mytiloidea</taxon>
        <taxon>Mytilidae</taxon>
        <taxon>Mytilinae</taxon>
        <taxon>Mytilus</taxon>
    </lineage>
</organism>
<dbReference type="GO" id="GO:0098609">
    <property type="term" value="P:cell-cell adhesion"/>
    <property type="evidence" value="ECO:0007669"/>
    <property type="project" value="TreeGrafter"/>
</dbReference>
<evidence type="ECO:0000256" key="3">
    <source>
        <dbReference type="ARBA" id="ARBA00023136"/>
    </source>
</evidence>
<feature type="transmembrane region" description="Helical" evidence="5">
    <location>
        <begin position="439"/>
        <end position="463"/>
    </location>
</feature>
<dbReference type="Gene3D" id="1.20.5.930">
    <property type="entry name" value="Bicelle-embedded integrin alpha(iib) transmembrane segment"/>
    <property type="match status" value="1"/>
</dbReference>
<feature type="domain" description="Integrin alpha second immunoglobulin-like" evidence="6">
    <location>
        <begin position="141"/>
        <end position="254"/>
    </location>
</feature>
<sequence>MISKGGESCSSVNIVVPVMYSNDVMISKGGESCSSVNIVVPVMYSNDVMISKGGESCSSVNIVVPVMYSNDVMISNGGESCSSVKIVVPIVTRQFLETLTKKLYMEASFSLSENQPPGKLKPILNNKPTTQKVSAMFESGCDGTCFPNLKLTLTSKPEVIIFGRTVEIDIQLKVTNSDDQSHGTRFIILTSNNTDYLGFYQPQNEGTELGTCIDQMNASVVYCGLNKTFFQQQVGLFNLRYNVSRHRLTDQNIDAYHITRSVVYTVNVSSTSPDLDWSDNNRQLEVPIQYVSEIQLTGISDPEQRRLSAISSIEFFHTYHVYNMGPSPMSIAVVRVCLPVLSTQVLEVRSCDTVDETMNVIYDVTIKQVDPEETIQIEFKVILQESDLIFDKVSAILFKSTGEVITTSRRDYTIKSLNATFQVTSEIFPKDFAAETGRISLWIIIGGCFGGLALLVILGVVLWKVGFFQRKKKDDMNKWKRQSGYYASRNSQYVDHVPRQSNMVNSVHW</sequence>
<dbReference type="GO" id="GO:0007229">
    <property type="term" value="P:integrin-mediated signaling pathway"/>
    <property type="evidence" value="ECO:0007669"/>
    <property type="project" value="UniProtKB-KW"/>
</dbReference>
<keyword evidence="3 5" id="KW-0472">Membrane</keyword>
<protein>
    <recommendedName>
        <fullName evidence="6">Integrin alpha second immunoglobulin-like domain-containing protein</fullName>
    </recommendedName>
</protein>
<dbReference type="Pfam" id="PF20805">
    <property type="entry name" value="Integrin_A_Ig_2"/>
    <property type="match status" value="1"/>
</dbReference>
<dbReference type="PROSITE" id="PS00242">
    <property type="entry name" value="INTEGRIN_ALPHA"/>
    <property type="match status" value="1"/>
</dbReference>
<dbReference type="InterPro" id="IPR018184">
    <property type="entry name" value="Integrin_alpha_C_CS"/>
</dbReference>
<keyword evidence="2" id="KW-0401">Integrin</keyword>
<evidence type="ECO:0000256" key="1">
    <source>
        <dbReference type="ARBA" id="ARBA00004479"/>
    </source>
</evidence>
<keyword evidence="5" id="KW-1133">Transmembrane helix</keyword>
<dbReference type="AlphaFoldDB" id="A0A6J8BUL6"/>
<evidence type="ECO:0000313" key="8">
    <source>
        <dbReference type="Proteomes" id="UP000507470"/>
    </source>
</evidence>
<evidence type="ECO:0000256" key="2">
    <source>
        <dbReference type="ARBA" id="ARBA00023037"/>
    </source>
</evidence>
<keyword evidence="8" id="KW-1185">Reference proteome</keyword>
<proteinExistence type="predicted"/>
<gene>
    <name evidence="7" type="ORF">MCOR_21943</name>
</gene>
<dbReference type="EMBL" id="CACVKT020003884">
    <property type="protein sequence ID" value="CAC5386514.1"/>
    <property type="molecule type" value="Genomic_DNA"/>
</dbReference>
<dbReference type="GO" id="GO:0007160">
    <property type="term" value="P:cell-matrix adhesion"/>
    <property type="evidence" value="ECO:0007669"/>
    <property type="project" value="TreeGrafter"/>
</dbReference>